<dbReference type="Pfam" id="PF03030">
    <property type="entry name" value="H_PPase"/>
    <property type="match status" value="1"/>
</dbReference>
<comment type="similarity">
    <text evidence="9">Belongs to the H(+)-translocating pyrophosphatase (TC 3.A.10) family. K(+)-stimulated subfamily.</text>
</comment>
<dbReference type="EC" id="7.2.3.1" evidence="9"/>
<feature type="transmembrane region" description="Helical" evidence="9">
    <location>
        <begin position="286"/>
        <end position="305"/>
    </location>
</feature>
<feature type="transmembrane region" description="Helical" evidence="9">
    <location>
        <begin position="547"/>
        <end position="567"/>
    </location>
</feature>
<keyword evidence="5 9" id="KW-1278">Translocase</keyword>
<comment type="subcellular location">
    <subcellularLocation>
        <location evidence="9">Cell membrane</location>
        <topology evidence="9">Multi-pass membrane protein</topology>
    </subcellularLocation>
    <subcellularLocation>
        <location evidence="1">Endomembrane system</location>
        <topology evidence="1">Multi-pass membrane protein</topology>
    </subcellularLocation>
</comment>
<feature type="transmembrane region" description="Helical" evidence="9">
    <location>
        <begin position="311"/>
        <end position="332"/>
    </location>
</feature>
<keyword evidence="9" id="KW-1003">Cell membrane</keyword>
<comment type="activity regulation">
    <text evidence="9">Requires K(+) for maximal activity.</text>
</comment>
<accession>A0A1F4T452</accession>
<dbReference type="InterPro" id="IPR004131">
    <property type="entry name" value="PPase-energised_H-pump"/>
</dbReference>
<keyword evidence="9" id="KW-0630">Potassium</keyword>
<dbReference type="GO" id="GO:0012505">
    <property type="term" value="C:endomembrane system"/>
    <property type="evidence" value="ECO:0007669"/>
    <property type="project" value="UniProtKB-SubCell"/>
</dbReference>
<keyword evidence="9" id="KW-0915">Sodium</keyword>
<keyword evidence="3 9" id="KW-0812">Transmembrane</keyword>
<gene>
    <name evidence="9" type="primary">hppA</name>
    <name evidence="10" type="ORF">A3K49_00410</name>
</gene>
<feature type="transmembrane region" description="Helical" evidence="9">
    <location>
        <begin position="152"/>
        <end position="170"/>
    </location>
</feature>
<name>A0A1F4T452_UNCSA</name>
<keyword evidence="2 9" id="KW-0813">Transport</keyword>
<dbReference type="GO" id="GO:0006814">
    <property type="term" value="P:sodium ion transport"/>
    <property type="evidence" value="ECO:0007669"/>
    <property type="project" value="UniProtKB-UniRule"/>
</dbReference>
<keyword evidence="4 9" id="KW-0460">Magnesium</keyword>
<comment type="catalytic activity">
    <reaction evidence="9">
        <text>Na(+)(in) + diphosphate + H2O = Na(+)(out) + 2 phosphate + H(+)</text>
        <dbReference type="Rhea" id="RHEA:57884"/>
        <dbReference type="ChEBI" id="CHEBI:15377"/>
        <dbReference type="ChEBI" id="CHEBI:15378"/>
        <dbReference type="ChEBI" id="CHEBI:29101"/>
        <dbReference type="ChEBI" id="CHEBI:33019"/>
        <dbReference type="ChEBI" id="CHEBI:43474"/>
        <dbReference type="EC" id="7.2.3.1"/>
    </reaction>
</comment>
<organism evidence="10 11">
    <name type="scientific">candidate division WOR-1 bacterium RIFOXYC12_FULL_54_18</name>
    <dbReference type="NCBI Taxonomy" id="1802584"/>
    <lineage>
        <taxon>Bacteria</taxon>
        <taxon>Bacillati</taxon>
        <taxon>Saganbacteria</taxon>
    </lineage>
</organism>
<comment type="caution">
    <text evidence="10">The sequence shown here is derived from an EMBL/GenBank/DDBJ whole genome shotgun (WGS) entry which is preliminary data.</text>
</comment>
<evidence type="ECO:0000256" key="2">
    <source>
        <dbReference type="ARBA" id="ARBA00022448"/>
    </source>
</evidence>
<feature type="transmembrane region" description="Helical" evidence="9">
    <location>
        <begin position="78"/>
        <end position="98"/>
    </location>
</feature>
<dbReference type="EMBL" id="MEUG01000001">
    <property type="protein sequence ID" value="OGC27484.1"/>
    <property type="molecule type" value="Genomic_DNA"/>
</dbReference>
<comment type="subunit">
    <text evidence="9">Homodimer.</text>
</comment>
<evidence type="ECO:0000256" key="3">
    <source>
        <dbReference type="ARBA" id="ARBA00022692"/>
    </source>
</evidence>
<dbReference type="NCBIfam" id="TIGR01104">
    <property type="entry name" value="V_PPase"/>
    <property type="match status" value="1"/>
</dbReference>
<dbReference type="GO" id="GO:0030955">
    <property type="term" value="F:potassium ion binding"/>
    <property type="evidence" value="ECO:0007669"/>
    <property type="project" value="UniProtKB-UniRule"/>
</dbReference>
<dbReference type="GO" id="GO:0004427">
    <property type="term" value="F:inorganic diphosphate phosphatase activity"/>
    <property type="evidence" value="ECO:0007669"/>
    <property type="project" value="UniProtKB-UniRule"/>
</dbReference>
<dbReference type="GO" id="GO:0000287">
    <property type="term" value="F:magnesium ion binding"/>
    <property type="evidence" value="ECO:0007669"/>
    <property type="project" value="UniProtKB-UniRule"/>
</dbReference>
<feature type="transmembrane region" description="Helical" evidence="9">
    <location>
        <begin position="6"/>
        <end position="26"/>
    </location>
</feature>
<evidence type="ECO:0000256" key="7">
    <source>
        <dbReference type="ARBA" id="ARBA00023065"/>
    </source>
</evidence>
<comment type="function">
    <text evidence="9">Sodium pump that utilizes the energy of pyrophosphate hydrolysis as the driving force for Na(+) movement across the membrane.</text>
</comment>
<keyword evidence="6 9" id="KW-1133">Transmembrane helix</keyword>
<evidence type="ECO:0000256" key="8">
    <source>
        <dbReference type="ARBA" id="ARBA00023136"/>
    </source>
</evidence>
<dbReference type="PIRSF" id="PIRSF001265">
    <property type="entry name" value="H+-PPase"/>
    <property type="match status" value="1"/>
</dbReference>
<evidence type="ECO:0000256" key="6">
    <source>
        <dbReference type="ARBA" id="ARBA00022989"/>
    </source>
</evidence>
<dbReference type="AlphaFoldDB" id="A0A1F4T452"/>
<feature type="site" description="Determinant of potassium dependence" evidence="9">
    <location>
        <position position="442"/>
    </location>
</feature>
<feature type="transmembrane region" description="Helical" evidence="9">
    <location>
        <begin position="448"/>
        <end position="468"/>
    </location>
</feature>
<evidence type="ECO:0000256" key="5">
    <source>
        <dbReference type="ARBA" id="ARBA00022967"/>
    </source>
</evidence>
<proteinExistence type="inferred from homology"/>
<feature type="transmembrane region" description="Helical" evidence="9">
    <location>
        <begin position="54"/>
        <end position="72"/>
    </location>
</feature>
<sequence>MGYISWSLIAGAVGLIFSVYLFVFILRQPRGTEKMNELSSMIHQGSMAYLKRQYLTIVIFMAAIFLVLAFLLSLQVALAYVFGGVCSIVAGLIGMNAATRANVRTTQAARKEASMALDVAFSGGAVMGMAVASIGVLGLGLLFYFVHGLVEQAIIISGFSMGASSVALFARVGGGIYTKSADVGADLVGKIEAGIPEDDPRNPAVIADQVGDNVGDVAGMGADLFESYVGAVAATVVIGSLMAVNRSGWMLLPLGLIAVGTICSIIGVIFIQLFHRMDPQKALRNATYVSSVLFVAAAYYLTVFTVGELGIFWAILSGIVVGSVIGLICEFYTSGKVLKGIADACKTGAATDIISGLAVGMRSTVLPVLSICVAIYVSFSFGGLYGIAISAVGMLGTIGVIMSVDAYGPIADNAGGIATMAHLPAKVRKITDELDSLGNTTAAIGKGFAIGSAALTALALFTAYTQTVNLQSIDLLKPQVVIGLFIGGLIPFIFTAMTLQAVGRAAYKMVEEVRRQFRKIKGLLQGTAKPRIDQCVDIATSAALREMIVPGIAAVVIPLVVGLLLGGEALGGMLAGSLIVGVPMAIMLANSGAVWDNAKKLIEEGYLGGKGTAIHAASVVGDTVGDPFKDTSGPAINILLKLMSIVSLVLGPAAVGLHQVLFK</sequence>
<comment type="cofactor">
    <cofactor evidence="9">
        <name>Mg(2+)</name>
        <dbReference type="ChEBI" id="CHEBI:18420"/>
    </cofactor>
</comment>
<evidence type="ECO:0000313" key="10">
    <source>
        <dbReference type="EMBL" id="OGC27484.1"/>
    </source>
</evidence>
<dbReference type="PANTHER" id="PTHR31998">
    <property type="entry name" value="K(+)-INSENSITIVE PYROPHOSPHATE-ENERGIZED PROTON PUMP"/>
    <property type="match status" value="1"/>
</dbReference>
<protein>
    <recommendedName>
        <fullName evidence="9">Putative K(+)-stimulated pyrophosphate-energized sodium pump</fullName>
        <ecNumber evidence="9">7.2.3.1</ecNumber>
    </recommendedName>
    <alternativeName>
        <fullName evidence="9">Membrane-bound sodium-translocating pyrophosphatase</fullName>
    </alternativeName>
    <alternativeName>
        <fullName evidence="9">Pyrophosphate-energized inorganic pyrophosphatase</fullName>
        <shortName evidence="9">Na(+)-PPase</shortName>
    </alternativeName>
</protein>
<evidence type="ECO:0000313" key="11">
    <source>
        <dbReference type="Proteomes" id="UP000178602"/>
    </source>
</evidence>
<comment type="caution">
    <text evidence="9">Lacks conserved residue(s) required for the propagation of feature annotation.</text>
</comment>
<feature type="transmembrane region" description="Helical" evidence="9">
    <location>
        <begin position="119"/>
        <end position="146"/>
    </location>
</feature>
<keyword evidence="9" id="KW-0739">Sodium transport</keyword>
<reference evidence="10 11" key="1">
    <citation type="journal article" date="2016" name="Nat. Commun.">
        <title>Thousands of microbial genomes shed light on interconnected biogeochemical processes in an aquifer system.</title>
        <authorList>
            <person name="Anantharaman K."/>
            <person name="Brown C.T."/>
            <person name="Hug L.A."/>
            <person name="Sharon I."/>
            <person name="Castelle C.J."/>
            <person name="Probst A.J."/>
            <person name="Thomas B.C."/>
            <person name="Singh A."/>
            <person name="Wilkins M.J."/>
            <person name="Karaoz U."/>
            <person name="Brodie E.L."/>
            <person name="Williams K.H."/>
            <person name="Hubbard S.S."/>
            <person name="Banfield J.F."/>
        </authorList>
    </citation>
    <scope>NUCLEOTIDE SEQUENCE [LARGE SCALE GENOMIC DNA]</scope>
</reference>
<evidence type="ECO:0000256" key="4">
    <source>
        <dbReference type="ARBA" id="ARBA00022842"/>
    </source>
</evidence>
<feature type="transmembrane region" description="Helical" evidence="9">
    <location>
        <begin position="250"/>
        <end position="274"/>
    </location>
</feature>
<feature type="transmembrane region" description="Helical" evidence="9">
    <location>
        <begin position="638"/>
        <end position="661"/>
    </location>
</feature>
<evidence type="ECO:0000256" key="1">
    <source>
        <dbReference type="ARBA" id="ARBA00004127"/>
    </source>
</evidence>
<dbReference type="NCBIfam" id="NF001960">
    <property type="entry name" value="PRK00733.3-5"/>
    <property type="match status" value="1"/>
</dbReference>
<evidence type="ECO:0000256" key="9">
    <source>
        <dbReference type="HAMAP-Rule" id="MF_01129"/>
    </source>
</evidence>
<dbReference type="Proteomes" id="UP000178602">
    <property type="component" value="Unassembled WGS sequence"/>
</dbReference>
<feature type="transmembrane region" description="Helical" evidence="9">
    <location>
        <begin position="573"/>
        <end position="595"/>
    </location>
</feature>
<feature type="transmembrane region" description="Helical" evidence="9">
    <location>
        <begin position="225"/>
        <end position="244"/>
    </location>
</feature>
<dbReference type="HAMAP" id="MF_01129">
    <property type="entry name" value="PPase_energized_pump"/>
    <property type="match status" value="1"/>
</dbReference>
<feature type="transmembrane region" description="Helical" evidence="9">
    <location>
        <begin position="480"/>
        <end position="499"/>
    </location>
</feature>
<feature type="transmembrane region" description="Helical" evidence="9">
    <location>
        <begin position="383"/>
        <end position="404"/>
    </location>
</feature>
<feature type="transmembrane region" description="Helical" evidence="9">
    <location>
        <begin position="353"/>
        <end position="377"/>
    </location>
</feature>
<keyword evidence="8 9" id="KW-0472">Membrane</keyword>
<keyword evidence="7 9" id="KW-0406">Ion transport</keyword>
<dbReference type="GO" id="GO:0005886">
    <property type="term" value="C:plasma membrane"/>
    <property type="evidence" value="ECO:0007669"/>
    <property type="project" value="UniProtKB-SubCell"/>
</dbReference>
<dbReference type="GO" id="GO:0009678">
    <property type="term" value="F:diphosphate hydrolysis-driven proton transmembrane transporter activity"/>
    <property type="evidence" value="ECO:0007669"/>
    <property type="project" value="UniProtKB-UniRule"/>
</dbReference>